<keyword evidence="2" id="KW-0378">Hydrolase</keyword>
<evidence type="ECO:0000259" key="1">
    <source>
        <dbReference type="Pfam" id="PF03184"/>
    </source>
</evidence>
<dbReference type="GO" id="GO:0004519">
    <property type="term" value="F:endonuclease activity"/>
    <property type="evidence" value="ECO:0007669"/>
    <property type="project" value="UniProtKB-KW"/>
</dbReference>
<sequence>MEVELVRFPANPTSITQPLDQGVIYRLKLHYRTILMQSLLESVETQDKLSGIVKFISVLDAINWITMILKNVDKLTKLSDKEIDLRSKEEELSTTLNFRNENLREFITVDDTAAEEEEPINQEVEENAIT</sequence>
<comment type="caution">
    <text evidence="2">The sequence shown here is derived from an EMBL/GenBank/DDBJ whole genome shotgun (WGS) entry which is preliminary data.</text>
</comment>
<keyword evidence="2" id="KW-0255">Endonuclease</keyword>
<dbReference type="Proteomes" id="UP001458880">
    <property type="component" value="Unassembled WGS sequence"/>
</dbReference>
<dbReference type="AlphaFoldDB" id="A0AAW1JJC1"/>
<protein>
    <submittedName>
        <fullName evidence="2">DDE superfamily endonuclease</fullName>
    </submittedName>
</protein>
<evidence type="ECO:0000313" key="2">
    <source>
        <dbReference type="EMBL" id="KAK9704114.1"/>
    </source>
</evidence>
<gene>
    <name evidence="2" type="ORF">QE152_g28495</name>
</gene>
<keyword evidence="2" id="KW-0540">Nuclease</keyword>
<dbReference type="GO" id="GO:0003676">
    <property type="term" value="F:nucleic acid binding"/>
    <property type="evidence" value="ECO:0007669"/>
    <property type="project" value="InterPro"/>
</dbReference>
<dbReference type="EMBL" id="JASPKY010000357">
    <property type="protein sequence ID" value="KAK9704114.1"/>
    <property type="molecule type" value="Genomic_DNA"/>
</dbReference>
<evidence type="ECO:0000313" key="3">
    <source>
        <dbReference type="Proteomes" id="UP001458880"/>
    </source>
</evidence>
<dbReference type="Pfam" id="PF03184">
    <property type="entry name" value="DDE_1"/>
    <property type="match status" value="1"/>
</dbReference>
<dbReference type="InterPro" id="IPR004875">
    <property type="entry name" value="DDE_SF_endonuclease_dom"/>
</dbReference>
<feature type="domain" description="DDE-1" evidence="1">
    <location>
        <begin position="1"/>
        <end position="67"/>
    </location>
</feature>
<name>A0AAW1JJC1_POPJA</name>
<reference evidence="2 3" key="1">
    <citation type="journal article" date="2024" name="BMC Genomics">
        <title>De novo assembly and annotation of Popillia japonica's genome with initial clues to its potential as an invasive pest.</title>
        <authorList>
            <person name="Cucini C."/>
            <person name="Boschi S."/>
            <person name="Funari R."/>
            <person name="Cardaioli E."/>
            <person name="Iannotti N."/>
            <person name="Marturano G."/>
            <person name="Paoli F."/>
            <person name="Bruttini M."/>
            <person name="Carapelli A."/>
            <person name="Frati F."/>
            <person name="Nardi F."/>
        </authorList>
    </citation>
    <scope>NUCLEOTIDE SEQUENCE [LARGE SCALE GENOMIC DNA]</scope>
    <source>
        <strain evidence="2">DMR45628</strain>
    </source>
</reference>
<accession>A0AAW1JJC1</accession>
<keyword evidence="3" id="KW-1185">Reference proteome</keyword>
<organism evidence="2 3">
    <name type="scientific">Popillia japonica</name>
    <name type="common">Japanese beetle</name>
    <dbReference type="NCBI Taxonomy" id="7064"/>
    <lineage>
        <taxon>Eukaryota</taxon>
        <taxon>Metazoa</taxon>
        <taxon>Ecdysozoa</taxon>
        <taxon>Arthropoda</taxon>
        <taxon>Hexapoda</taxon>
        <taxon>Insecta</taxon>
        <taxon>Pterygota</taxon>
        <taxon>Neoptera</taxon>
        <taxon>Endopterygota</taxon>
        <taxon>Coleoptera</taxon>
        <taxon>Polyphaga</taxon>
        <taxon>Scarabaeiformia</taxon>
        <taxon>Scarabaeidae</taxon>
        <taxon>Rutelinae</taxon>
        <taxon>Popillia</taxon>
    </lineage>
</organism>
<proteinExistence type="predicted"/>